<accession>A0ABN9SFZ3</accession>
<organism evidence="1 2">
    <name type="scientific">Prorocentrum cordatum</name>
    <dbReference type="NCBI Taxonomy" id="2364126"/>
    <lineage>
        <taxon>Eukaryota</taxon>
        <taxon>Sar</taxon>
        <taxon>Alveolata</taxon>
        <taxon>Dinophyceae</taxon>
        <taxon>Prorocentrales</taxon>
        <taxon>Prorocentraceae</taxon>
        <taxon>Prorocentrum</taxon>
    </lineage>
</organism>
<comment type="caution">
    <text evidence="1">The sequence shown here is derived from an EMBL/GenBank/DDBJ whole genome shotgun (WGS) entry which is preliminary data.</text>
</comment>
<dbReference type="Proteomes" id="UP001189429">
    <property type="component" value="Unassembled WGS sequence"/>
</dbReference>
<proteinExistence type="predicted"/>
<gene>
    <name evidence="1" type="ORF">PCOR1329_LOCUS29457</name>
</gene>
<keyword evidence="2" id="KW-1185">Reference proteome</keyword>
<reference evidence="1" key="1">
    <citation type="submission" date="2023-10" db="EMBL/GenBank/DDBJ databases">
        <authorList>
            <person name="Chen Y."/>
            <person name="Shah S."/>
            <person name="Dougan E. K."/>
            <person name="Thang M."/>
            <person name="Chan C."/>
        </authorList>
    </citation>
    <scope>NUCLEOTIDE SEQUENCE [LARGE SCALE GENOMIC DNA]</scope>
</reference>
<dbReference type="EMBL" id="CAUYUJ010011112">
    <property type="protein sequence ID" value="CAK0830993.1"/>
    <property type="molecule type" value="Genomic_DNA"/>
</dbReference>
<sequence length="222" mass="25273">MGAVFGSESHLESVLEGVGVDRRKELLAHLEAMDRRKIRLRHVAVWREAFLGGTIDHHTLVYEYLSQGYQMSLKIDWGREGVTFKDSSDDPCPKGDIIHRKWCRLRPGQLRDQLLAVLDREYVLTSWNCQHFSDHFFLIATEPPPQAEVAPCRGDRRAAAARDRLRGLRRAPARRVLARDRRRGPRGSAARARRRWLAAQSASTSICAPNCPPIPEFSQTAQ</sequence>
<evidence type="ECO:0000313" key="2">
    <source>
        <dbReference type="Proteomes" id="UP001189429"/>
    </source>
</evidence>
<name>A0ABN9SFZ3_9DINO</name>
<evidence type="ECO:0000313" key="1">
    <source>
        <dbReference type="EMBL" id="CAK0830993.1"/>
    </source>
</evidence>
<protein>
    <submittedName>
        <fullName evidence="1">Uncharacterized protein</fullName>
    </submittedName>
</protein>